<evidence type="ECO:0000256" key="1">
    <source>
        <dbReference type="SAM" id="MobiDB-lite"/>
    </source>
</evidence>
<dbReference type="EMBL" id="JASCZI010091402">
    <property type="protein sequence ID" value="MED6150198.1"/>
    <property type="molecule type" value="Genomic_DNA"/>
</dbReference>
<reference evidence="2 3" key="1">
    <citation type="journal article" date="2023" name="Plants (Basel)">
        <title>Bridging the Gap: Combining Genomics and Transcriptomics Approaches to Understand Stylosanthes scabra, an Orphan Legume from the Brazilian Caatinga.</title>
        <authorList>
            <person name="Ferreira-Neto J.R.C."/>
            <person name="da Silva M.D."/>
            <person name="Binneck E."/>
            <person name="de Melo N.F."/>
            <person name="da Silva R.H."/>
            <person name="de Melo A.L.T.M."/>
            <person name="Pandolfi V."/>
            <person name="Bustamante F.O."/>
            <person name="Brasileiro-Vidal A.C."/>
            <person name="Benko-Iseppon A.M."/>
        </authorList>
    </citation>
    <scope>NUCLEOTIDE SEQUENCE [LARGE SCALE GENOMIC DNA]</scope>
    <source>
        <tissue evidence="2">Leaves</tissue>
    </source>
</reference>
<feature type="compositionally biased region" description="Basic residues" evidence="1">
    <location>
        <begin position="48"/>
        <end position="64"/>
    </location>
</feature>
<dbReference type="Proteomes" id="UP001341840">
    <property type="component" value="Unassembled WGS sequence"/>
</dbReference>
<proteinExistence type="predicted"/>
<keyword evidence="3" id="KW-1185">Reference proteome</keyword>
<accession>A0ABU6TQQ6</accession>
<feature type="region of interest" description="Disordered" evidence="1">
    <location>
        <begin position="1"/>
        <end position="26"/>
    </location>
</feature>
<evidence type="ECO:0000313" key="2">
    <source>
        <dbReference type="EMBL" id="MED6150198.1"/>
    </source>
</evidence>
<gene>
    <name evidence="2" type="ORF">PIB30_070067</name>
</gene>
<evidence type="ECO:0000313" key="3">
    <source>
        <dbReference type="Proteomes" id="UP001341840"/>
    </source>
</evidence>
<sequence length="87" mass="9976">MSNLSEHGFWKNARKSENWKGTSGYDDWEDWVSQLENLERKKSSNFPTHKHRPKNNNHQGKKHGATISSSKSTHATTTSQISNCKGY</sequence>
<name>A0ABU6TQQ6_9FABA</name>
<protein>
    <submittedName>
        <fullName evidence="2">Uncharacterized protein</fullName>
    </submittedName>
</protein>
<comment type="caution">
    <text evidence="2">The sequence shown here is derived from an EMBL/GenBank/DDBJ whole genome shotgun (WGS) entry which is preliminary data.</text>
</comment>
<organism evidence="2 3">
    <name type="scientific">Stylosanthes scabra</name>
    <dbReference type="NCBI Taxonomy" id="79078"/>
    <lineage>
        <taxon>Eukaryota</taxon>
        <taxon>Viridiplantae</taxon>
        <taxon>Streptophyta</taxon>
        <taxon>Embryophyta</taxon>
        <taxon>Tracheophyta</taxon>
        <taxon>Spermatophyta</taxon>
        <taxon>Magnoliopsida</taxon>
        <taxon>eudicotyledons</taxon>
        <taxon>Gunneridae</taxon>
        <taxon>Pentapetalae</taxon>
        <taxon>rosids</taxon>
        <taxon>fabids</taxon>
        <taxon>Fabales</taxon>
        <taxon>Fabaceae</taxon>
        <taxon>Papilionoideae</taxon>
        <taxon>50 kb inversion clade</taxon>
        <taxon>dalbergioids sensu lato</taxon>
        <taxon>Dalbergieae</taxon>
        <taxon>Pterocarpus clade</taxon>
        <taxon>Stylosanthes</taxon>
    </lineage>
</organism>
<feature type="region of interest" description="Disordered" evidence="1">
    <location>
        <begin position="39"/>
        <end position="87"/>
    </location>
</feature>
<feature type="compositionally biased region" description="Low complexity" evidence="1">
    <location>
        <begin position="66"/>
        <end position="79"/>
    </location>
</feature>